<dbReference type="EMBL" id="CAVNYO010000108">
    <property type="protein sequence ID" value="CAK5266217.1"/>
    <property type="molecule type" value="Genomic_DNA"/>
</dbReference>
<dbReference type="Proteomes" id="UP001295794">
    <property type="component" value="Unassembled WGS sequence"/>
</dbReference>
<feature type="non-terminal residue" evidence="1">
    <location>
        <position position="69"/>
    </location>
</feature>
<sequence length="69" mass="7450">MSTADFLRSALYAGIPGSVASVRHRHTQACAHIPESRGCDVLRFTRLSDSAAQRADPSDNLAVTAYTCR</sequence>
<evidence type="ECO:0000313" key="2">
    <source>
        <dbReference type="Proteomes" id="UP001295794"/>
    </source>
</evidence>
<evidence type="ECO:0000313" key="1">
    <source>
        <dbReference type="EMBL" id="CAK5266217.1"/>
    </source>
</evidence>
<keyword evidence="2" id="KW-1185">Reference proteome</keyword>
<proteinExistence type="predicted"/>
<gene>
    <name evidence="1" type="ORF">MYCIT1_LOCUS7833</name>
</gene>
<reference evidence="1" key="1">
    <citation type="submission" date="2023-11" db="EMBL/GenBank/DDBJ databases">
        <authorList>
            <person name="De Vega J J."/>
            <person name="De Vega J J."/>
        </authorList>
    </citation>
    <scope>NUCLEOTIDE SEQUENCE</scope>
</reference>
<protein>
    <submittedName>
        <fullName evidence="1">Uncharacterized protein</fullName>
    </submittedName>
</protein>
<name>A0AAD2JWT4_9AGAR</name>
<dbReference type="AlphaFoldDB" id="A0AAD2JWT4"/>
<accession>A0AAD2JWT4</accession>
<comment type="caution">
    <text evidence="1">The sequence shown here is derived from an EMBL/GenBank/DDBJ whole genome shotgun (WGS) entry which is preliminary data.</text>
</comment>
<organism evidence="1 2">
    <name type="scientific">Mycena citricolor</name>
    <dbReference type="NCBI Taxonomy" id="2018698"/>
    <lineage>
        <taxon>Eukaryota</taxon>
        <taxon>Fungi</taxon>
        <taxon>Dikarya</taxon>
        <taxon>Basidiomycota</taxon>
        <taxon>Agaricomycotina</taxon>
        <taxon>Agaricomycetes</taxon>
        <taxon>Agaricomycetidae</taxon>
        <taxon>Agaricales</taxon>
        <taxon>Marasmiineae</taxon>
        <taxon>Mycenaceae</taxon>
        <taxon>Mycena</taxon>
    </lineage>
</organism>